<dbReference type="GO" id="GO:0003712">
    <property type="term" value="F:transcription coregulator activity"/>
    <property type="evidence" value="ECO:0007669"/>
    <property type="project" value="InterPro"/>
</dbReference>
<dbReference type="EMBL" id="NKHZ01000047">
    <property type="protein sequence ID" value="PNS17931.1"/>
    <property type="molecule type" value="Genomic_DNA"/>
</dbReference>
<proteinExistence type="inferred from homology"/>
<keyword evidence="3 6" id="KW-0805">Transcription regulation</keyword>
<reference evidence="7 8" key="1">
    <citation type="submission" date="2017-06" db="EMBL/GenBank/DDBJ databases">
        <title>Draft genome sequence of a variant of Elsinoe murrayae.</title>
        <authorList>
            <person name="Cheng Q."/>
        </authorList>
    </citation>
    <scope>NUCLEOTIDE SEQUENCE [LARGE SCALE GENOMIC DNA]</scope>
    <source>
        <strain evidence="7 8">CQ-2017a</strain>
    </source>
</reference>
<evidence type="ECO:0000313" key="7">
    <source>
        <dbReference type="EMBL" id="PNS17931.1"/>
    </source>
</evidence>
<comment type="function">
    <text evidence="6">Component of the Mediator complex, a coactivator involved in the regulated transcription of nearly all RNA polymerase II-dependent genes. Mediator functions as a bridge to convey information from gene-specific regulatory proteins to the basal RNA polymerase II transcription machinery. Mediator is recruited to promoters by direct interactions with regulatory proteins and serves as a scaffold for the assembly of a functional preinitiation complex with RNA polymerase II and the general transcription factors.</text>
</comment>
<comment type="subcellular location">
    <subcellularLocation>
        <location evidence="1 6">Nucleus</location>
    </subcellularLocation>
</comment>
<keyword evidence="8" id="KW-1185">Reference proteome</keyword>
<evidence type="ECO:0000256" key="5">
    <source>
        <dbReference type="ARBA" id="ARBA00023242"/>
    </source>
</evidence>
<protein>
    <recommendedName>
        <fullName evidence="6">Mediator of RNA polymerase II transcription subunit 10</fullName>
    </recommendedName>
    <alternativeName>
        <fullName evidence="6">Mediator complex subunit 10</fullName>
    </alternativeName>
</protein>
<keyword evidence="4 6" id="KW-0804">Transcription</keyword>
<dbReference type="InterPro" id="IPR019145">
    <property type="entry name" value="Mediator_Med10"/>
</dbReference>
<comment type="subunit">
    <text evidence="6">Component of the Mediator complex.</text>
</comment>
<sequence length="140" mass="15513">MAEATLDEVDVQLKEIINRLHFLLIKTHDYHGSNTAQSMVEEIKGLLASLGSLAQSARRLPVGLPAEVITDFVEKSRNPDIYTREFVEHVQKLNQQISGRSQAYIDFRDALARELVGAVPELRGEVARVVESTGGRLSAT</sequence>
<dbReference type="GO" id="GO:0016592">
    <property type="term" value="C:mediator complex"/>
    <property type="evidence" value="ECO:0007669"/>
    <property type="project" value="InterPro"/>
</dbReference>
<evidence type="ECO:0000256" key="6">
    <source>
        <dbReference type="RuleBase" id="RU364146"/>
    </source>
</evidence>
<dbReference type="GO" id="GO:0006357">
    <property type="term" value="P:regulation of transcription by RNA polymerase II"/>
    <property type="evidence" value="ECO:0007669"/>
    <property type="project" value="InterPro"/>
</dbReference>
<comment type="caution">
    <text evidence="7">The sequence shown here is derived from an EMBL/GenBank/DDBJ whole genome shotgun (WGS) entry which is preliminary data.</text>
</comment>
<gene>
    <name evidence="6" type="primary">MED10</name>
    <name evidence="7" type="ORF">CAC42_3890</name>
</gene>
<evidence type="ECO:0000256" key="2">
    <source>
        <dbReference type="ARBA" id="ARBA00005389"/>
    </source>
</evidence>
<accession>A0A2K1QSB8</accession>
<dbReference type="OrthoDB" id="337270at2759"/>
<dbReference type="Pfam" id="PF09748">
    <property type="entry name" value="Med10"/>
    <property type="match status" value="1"/>
</dbReference>
<keyword evidence="6" id="KW-0010">Activator</keyword>
<dbReference type="InParanoid" id="A0A2K1QSB8"/>
<evidence type="ECO:0000256" key="4">
    <source>
        <dbReference type="ARBA" id="ARBA00023163"/>
    </source>
</evidence>
<evidence type="ECO:0000313" key="8">
    <source>
        <dbReference type="Proteomes" id="UP000243797"/>
    </source>
</evidence>
<comment type="similarity">
    <text evidence="2 6">Belongs to the Mediator complex subunit 10 family.</text>
</comment>
<evidence type="ECO:0000256" key="3">
    <source>
        <dbReference type="ARBA" id="ARBA00023015"/>
    </source>
</evidence>
<organism evidence="7 8">
    <name type="scientific">Sphaceloma murrayae</name>
    <dbReference type="NCBI Taxonomy" id="2082308"/>
    <lineage>
        <taxon>Eukaryota</taxon>
        <taxon>Fungi</taxon>
        <taxon>Dikarya</taxon>
        <taxon>Ascomycota</taxon>
        <taxon>Pezizomycotina</taxon>
        <taxon>Dothideomycetes</taxon>
        <taxon>Dothideomycetidae</taxon>
        <taxon>Myriangiales</taxon>
        <taxon>Elsinoaceae</taxon>
        <taxon>Sphaceloma</taxon>
    </lineage>
</organism>
<keyword evidence="5 6" id="KW-0539">Nucleus</keyword>
<dbReference type="STRING" id="2082308.A0A2K1QSB8"/>
<dbReference type="AlphaFoldDB" id="A0A2K1QSB8"/>
<name>A0A2K1QSB8_9PEZI</name>
<dbReference type="Proteomes" id="UP000243797">
    <property type="component" value="Unassembled WGS sequence"/>
</dbReference>
<evidence type="ECO:0000256" key="1">
    <source>
        <dbReference type="ARBA" id="ARBA00004123"/>
    </source>
</evidence>